<dbReference type="EMBL" id="JARQWQ010000163">
    <property type="protein sequence ID" value="KAK2547896.1"/>
    <property type="molecule type" value="Genomic_DNA"/>
</dbReference>
<evidence type="ECO:0000256" key="1">
    <source>
        <dbReference type="SAM" id="MobiDB-lite"/>
    </source>
</evidence>
<gene>
    <name evidence="3" type="ORF">P5673_032037</name>
</gene>
<keyword evidence="2" id="KW-0472">Membrane</keyword>
<dbReference type="Proteomes" id="UP001249851">
    <property type="component" value="Unassembled WGS sequence"/>
</dbReference>
<protein>
    <submittedName>
        <fullName evidence="3">Uncharacterized protein</fullName>
    </submittedName>
</protein>
<keyword evidence="2" id="KW-0812">Transmembrane</keyword>
<name>A0AAD9PS44_ACRCE</name>
<evidence type="ECO:0000256" key="2">
    <source>
        <dbReference type="SAM" id="Phobius"/>
    </source>
</evidence>
<keyword evidence="2" id="KW-1133">Transmembrane helix</keyword>
<evidence type="ECO:0000313" key="4">
    <source>
        <dbReference type="Proteomes" id="UP001249851"/>
    </source>
</evidence>
<dbReference type="AlphaFoldDB" id="A0AAD9PS44"/>
<organism evidence="3 4">
    <name type="scientific">Acropora cervicornis</name>
    <name type="common">Staghorn coral</name>
    <dbReference type="NCBI Taxonomy" id="6130"/>
    <lineage>
        <taxon>Eukaryota</taxon>
        <taxon>Metazoa</taxon>
        <taxon>Cnidaria</taxon>
        <taxon>Anthozoa</taxon>
        <taxon>Hexacorallia</taxon>
        <taxon>Scleractinia</taxon>
        <taxon>Astrocoeniina</taxon>
        <taxon>Acroporidae</taxon>
        <taxon>Acropora</taxon>
    </lineage>
</organism>
<evidence type="ECO:0000313" key="3">
    <source>
        <dbReference type="EMBL" id="KAK2547896.1"/>
    </source>
</evidence>
<sequence>MADFLLSSEDTAFEMSLLAQCGSLLFLGAVPFSTYTSSYNRRFNYNKQPTTDTGDTKVKRKKRDTAADLEQLLLQRMRLERRRLEEGFLLYASLEILNKYNLWTQIGTFPCNRNELVEIVTKEFSPAFLKKWGVVNSVDFKQVQFQKLSGVIIDTQLIFNENFDNLRKEQKNNSKTIRNIQVREHMDEAIQAHSSSVIFSLWDLVRDKHNLSTVDKLDPGFTLDRITRAELEEQSEEVPTPEDSEAMETSRSQEAAEQLHKGTSAETGKAGT</sequence>
<proteinExistence type="predicted"/>
<feature type="compositionally biased region" description="Acidic residues" evidence="1">
    <location>
        <begin position="232"/>
        <end position="246"/>
    </location>
</feature>
<feature type="transmembrane region" description="Helical" evidence="2">
    <location>
        <begin position="12"/>
        <end position="32"/>
    </location>
</feature>
<keyword evidence="4" id="KW-1185">Reference proteome</keyword>
<accession>A0AAD9PS44</accession>
<feature type="region of interest" description="Disordered" evidence="1">
    <location>
        <begin position="229"/>
        <end position="272"/>
    </location>
</feature>
<reference evidence="3" key="2">
    <citation type="journal article" date="2023" name="Science">
        <title>Genomic signatures of disease resistance in endangered staghorn corals.</title>
        <authorList>
            <person name="Vollmer S.V."/>
            <person name="Selwyn J.D."/>
            <person name="Despard B.A."/>
            <person name="Roesel C.L."/>
        </authorList>
    </citation>
    <scope>NUCLEOTIDE SEQUENCE</scope>
    <source>
        <strain evidence="3">K2</strain>
    </source>
</reference>
<reference evidence="3" key="1">
    <citation type="journal article" date="2023" name="G3 (Bethesda)">
        <title>Whole genome assembly and annotation of the endangered Caribbean coral Acropora cervicornis.</title>
        <authorList>
            <person name="Selwyn J.D."/>
            <person name="Vollmer S.V."/>
        </authorList>
    </citation>
    <scope>NUCLEOTIDE SEQUENCE</scope>
    <source>
        <strain evidence="3">K2</strain>
    </source>
</reference>
<comment type="caution">
    <text evidence="3">The sequence shown here is derived from an EMBL/GenBank/DDBJ whole genome shotgun (WGS) entry which is preliminary data.</text>
</comment>